<comment type="caution">
    <text evidence="1">The sequence shown here is derived from an EMBL/GenBank/DDBJ whole genome shotgun (WGS) entry which is preliminary data.</text>
</comment>
<proteinExistence type="predicted"/>
<evidence type="ECO:0000313" key="2">
    <source>
        <dbReference type="Proteomes" id="UP000684084"/>
    </source>
</evidence>
<accession>A0A916E7E2</accession>
<dbReference type="EMBL" id="CAGKOT010000015">
    <property type="protein sequence ID" value="CAB5360420.1"/>
    <property type="molecule type" value="Genomic_DNA"/>
</dbReference>
<sequence>MIPILSHKDIIITSASIERSDVADSEAGFQAFFHAMDLTISRIGCRRETERERKVEYLYYFIIFPFRNSAKSAKFPAHIT</sequence>
<name>A0A916E7E2_9GLOM</name>
<protein>
    <submittedName>
        <fullName evidence="1">Uncharacterized protein</fullName>
    </submittedName>
</protein>
<organism evidence="1 2">
    <name type="scientific">Rhizophagus irregularis</name>
    <dbReference type="NCBI Taxonomy" id="588596"/>
    <lineage>
        <taxon>Eukaryota</taxon>
        <taxon>Fungi</taxon>
        <taxon>Fungi incertae sedis</taxon>
        <taxon>Mucoromycota</taxon>
        <taxon>Glomeromycotina</taxon>
        <taxon>Glomeromycetes</taxon>
        <taxon>Glomerales</taxon>
        <taxon>Glomeraceae</taxon>
        <taxon>Rhizophagus</taxon>
    </lineage>
</organism>
<gene>
    <name evidence="1" type="ORF">CHRIB12_LOCUS8179</name>
</gene>
<evidence type="ECO:0000313" key="1">
    <source>
        <dbReference type="EMBL" id="CAB5360420.1"/>
    </source>
</evidence>
<dbReference type="Proteomes" id="UP000684084">
    <property type="component" value="Unassembled WGS sequence"/>
</dbReference>
<reference evidence="1" key="1">
    <citation type="submission" date="2020-05" db="EMBL/GenBank/DDBJ databases">
        <authorList>
            <person name="Rincon C."/>
            <person name="Sanders R I."/>
            <person name="Robbins C."/>
            <person name="Chaturvedi A."/>
        </authorList>
    </citation>
    <scope>NUCLEOTIDE SEQUENCE</scope>
    <source>
        <strain evidence="1">CHB12</strain>
    </source>
</reference>
<dbReference type="AlphaFoldDB" id="A0A916E7E2"/>